<reference evidence="2 3" key="1">
    <citation type="journal article" date="2015" name="Sci. Rep.">
        <title>The power of single molecule real-time sequencing technology in the de novo assembly of a eukaryotic genome.</title>
        <authorList>
            <person name="Sakai H."/>
            <person name="Naito K."/>
            <person name="Ogiso-Tanaka E."/>
            <person name="Takahashi Y."/>
            <person name="Iseki K."/>
            <person name="Muto C."/>
            <person name="Satou K."/>
            <person name="Teruya K."/>
            <person name="Shiroma A."/>
            <person name="Shimoji M."/>
            <person name="Hirano T."/>
            <person name="Itoh T."/>
            <person name="Kaga A."/>
            <person name="Tomooka N."/>
        </authorList>
    </citation>
    <scope>NUCLEOTIDE SEQUENCE [LARGE SCALE GENOMIC DNA]</scope>
    <source>
        <strain evidence="3">cv. Shumari</strain>
    </source>
</reference>
<dbReference type="AlphaFoldDB" id="A0A0S3SV18"/>
<feature type="non-terminal residue" evidence="2">
    <location>
        <position position="1"/>
    </location>
</feature>
<evidence type="ECO:0000313" key="2">
    <source>
        <dbReference type="EMBL" id="BAT96624.1"/>
    </source>
</evidence>
<feature type="compositionally biased region" description="Basic and acidic residues" evidence="1">
    <location>
        <begin position="56"/>
        <end position="75"/>
    </location>
</feature>
<gene>
    <name evidence="2" type="primary">Vigan.08G359500</name>
    <name evidence="2" type="ORF">VIGAN_08359500</name>
</gene>
<proteinExistence type="predicted"/>
<evidence type="ECO:0000313" key="3">
    <source>
        <dbReference type="Proteomes" id="UP000291084"/>
    </source>
</evidence>
<feature type="region of interest" description="Disordered" evidence="1">
    <location>
        <begin position="42"/>
        <end position="84"/>
    </location>
</feature>
<name>A0A0S3SV18_PHAAN</name>
<protein>
    <submittedName>
        <fullName evidence="2">Uncharacterized protein</fullName>
    </submittedName>
</protein>
<sequence>KSDPLKSKSIFKHPKLDLPKWICTRWGLGHYPQAHNELTDAMNERASSWNHHRNPSAREPDRKRNHTTTEREQHWQQKPPPNSL</sequence>
<dbReference type="EMBL" id="AP015041">
    <property type="protein sequence ID" value="BAT96624.1"/>
    <property type="molecule type" value="Genomic_DNA"/>
</dbReference>
<keyword evidence="3" id="KW-1185">Reference proteome</keyword>
<evidence type="ECO:0000256" key="1">
    <source>
        <dbReference type="SAM" id="MobiDB-lite"/>
    </source>
</evidence>
<dbReference type="Proteomes" id="UP000291084">
    <property type="component" value="Chromosome 8"/>
</dbReference>
<organism evidence="2 3">
    <name type="scientific">Vigna angularis var. angularis</name>
    <dbReference type="NCBI Taxonomy" id="157739"/>
    <lineage>
        <taxon>Eukaryota</taxon>
        <taxon>Viridiplantae</taxon>
        <taxon>Streptophyta</taxon>
        <taxon>Embryophyta</taxon>
        <taxon>Tracheophyta</taxon>
        <taxon>Spermatophyta</taxon>
        <taxon>Magnoliopsida</taxon>
        <taxon>eudicotyledons</taxon>
        <taxon>Gunneridae</taxon>
        <taxon>Pentapetalae</taxon>
        <taxon>rosids</taxon>
        <taxon>fabids</taxon>
        <taxon>Fabales</taxon>
        <taxon>Fabaceae</taxon>
        <taxon>Papilionoideae</taxon>
        <taxon>50 kb inversion clade</taxon>
        <taxon>NPAAA clade</taxon>
        <taxon>indigoferoid/millettioid clade</taxon>
        <taxon>Phaseoleae</taxon>
        <taxon>Vigna</taxon>
    </lineage>
</organism>
<accession>A0A0S3SV18</accession>